<dbReference type="PANTHER" id="PTHR36510">
    <property type="entry name" value="GLUTAMATE--CYSTEINE LIGASE 2-RELATED"/>
    <property type="match status" value="1"/>
</dbReference>
<dbReference type="NCBIfam" id="TIGR02050">
    <property type="entry name" value="gshA_cyan_rel"/>
    <property type="match status" value="1"/>
</dbReference>
<evidence type="ECO:0000313" key="6">
    <source>
        <dbReference type="EMBL" id="MFC4858632.1"/>
    </source>
</evidence>
<keyword evidence="1 5" id="KW-0436">Ligase</keyword>
<dbReference type="RefSeq" id="WP_378061231.1">
    <property type="nucleotide sequence ID" value="NZ_JBHSIS010000023.1"/>
</dbReference>
<dbReference type="InterPro" id="IPR050141">
    <property type="entry name" value="GCL_type2/YbdK_subfam"/>
</dbReference>
<dbReference type="HAMAP" id="MF_01609">
    <property type="entry name" value="Glu_cys_ligase_2"/>
    <property type="match status" value="1"/>
</dbReference>
<evidence type="ECO:0000313" key="7">
    <source>
        <dbReference type="Proteomes" id="UP001595859"/>
    </source>
</evidence>
<evidence type="ECO:0000256" key="1">
    <source>
        <dbReference type="ARBA" id="ARBA00022598"/>
    </source>
</evidence>
<dbReference type="EMBL" id="JBHSIS010000023">
    <property type="protein sequence ID" value="MFC4858632.1"/>
    <property type="molecule type" value="Genomic_DNA"/>
</dbReference>
<dbReference type="GO" id="GO:0004357">
    <property type="term" value="F:glutamate-cysteine ligase activity"/>
    <property type="evidence" value="ECO:0007669"/>
    <property type="project" value="UniProtKB-EC"/>
</dbReference>
<comment type="similarity">
    <text evidence="5">Belongs to the glutamate--cysteine ligase type 2 family. YbdK subfamily.</text>
</comment>
<comment type="catalytic activity">
    <reaction evidence="4 5">
        <text>L-cysteine + L-glutamate + ATP = gamma-L-glutamyl-L-cysteine + ADP + phosphate + H(+)</text>
        <dbReference type="Rhea" id="RHEA:13285"/>
        <dbReference type="ChEBI" id="CHEBI:15378"/>
        <dbReference type="ChEBI" id="CHEBI:29985"/>
        <dbReference type="ChEBI" id="CHEBI:30616"/>
        <dbReference type="ChEBI" id="CHEBI:35235"/>
        <dbReference type="ChEBI" id="CHEBI:43474"/>
        <dbReference type="ChEBI" id="CHEBI:58173"/>
        <dbReference type="ChEBI" id="CHEBI:456216"/>
        <dbReference type="EC" id="6.3.2.2"/>
    </reaction>
</comment>
<dbReference type="Gene3D" id="3.30.590.20">
    <property type="match status" value="1"/>
</dbReference>
<dbReference type="PANTHER" id="PTHR36510:SF1">
    <property type="entry name" value="GLUTAMATE--CYSTEINE LIGASE 2-RELATED"/>
    <property type="match status" value="1"/>
</dbReference>
<evidence type="ECO:0000256" key="2">
    <source>
        <dbReference type="ARBA" id="ARBA00022741"/>
    </source>
</evidence>
<dbReference type="InterPro" id="IPR014746">
    <property type="entry name" value="Gln_synth/guanido_kin_cat_dom"/>
</dbReference>
<keyword evidence="3 5" id="KW-0067">ATP-binding</keyword>
<comment type="function">
    <text evidence="5">ATP-dependent carboxylate-amine ligase which exhibits weak glutamate--cysteine ligase activity.</text>
</comment>
<sequence length="359" mass="38903">MTAEQLTMGVEEEFLLVGEDGRLSGFGPEVVDATEEGHGEVEPELKRCQVEGVSDICRTPEEVLEQLTGLRGELAAAAGKRGLRLLPSGCPVVPETGEQEITPNPRYLRLAQWFGATARSLATCGCHVHVAIPDRETGVVVSNRVRPWLPVLLALTVNSPFNGADTGYASWRYQEWSRWPSAGPPPMFSGLDEYEATVDTMLRAGALMDRAMIYWDVRLSERHPTLEFRIADVAAVPEDAVLLATMVRGLVARALDTGGPPPELPQAVLRANLWRASREGLTGATLHPVTGELGPVQSQVDDLVEHLSPVLGGDLEFVKAGVARLRERGTGAARQRAAHQRRGELTDVVDALVVTTRST</sequence>
<keyword evidence="7" id="KW-1185">Reference proteome</keyword>
<dbReference type="Proteomes" id="UP001595859">
    <property type="component" value="Unassembled WGS sequence"/>
</dbReference>
<dbReference type="NCBIfam" id="NF010041">
    <property type="entry name" value="PRK13517.1-1"/>
    <property type="match status" value="1"/>
</dbReference>
<dbReference type="Pfam" id="PF04107">
    <property type="entry name" value="GCS2"/>
    <property type="match status" value="1"/>
</dbReference>
<keyword evidence="2 5" id="KW-0547">Nucleotide-binding</keyword>
<dbReference type="SUPFAM" id="SSF55931">
    <property type="entry name" value="Glutamine synthetase/guanido kinase"/>
    <property type="match status" value="1"/>
</dbReference>
<evidence type="ECO:0000256" key="3">
    <source>
        <dbReference type="ARBA" id="ARBA00022840"/>
    </source>
</evidence>
<dbReference type="InterPro" id="IPR011793">
    <property type="entry name" value="YbdK"/>
</dbReference>
<name>A0ABV9SDT8_9PSEU</name>
<evidence type="ECO:0000256" key="5">
    <source>
        <dbReference type="HAMAP-Rule" id="MF_01609"/>
    </source>
</evidence>
<protein>
    <recommendedName>
        <fullName evidence="5">Putative glutamate--cysteine ligase 2</fullName>
        <ecNumber evidence="5">6.3.2.2</ecNumber>
    </recommendedName>
    <alternativeName>
        <fullName evidence="5">Gamma-glutamylcysteine synthetase 2</fullName>
        <shortName evidence="5">GCS 2</shortName>
        <shortName evidence="5">Gamma-GCS 2</shortName>
    </alternativeName>
</protein>
<dbReference type="EC" id="6.3.2.2" evidence="5"/>
<dbReference type="InterPro" id="IPR006336">
    <property type="entry name" value="GCS2"/>
</dbReference>
<comment type="caution">
    <text evidence="6">The sequence shown here is derived from an EMBL/GenBank/DDBJ whole genome shotgun (WGS) entry which is preliminary data.</text>
</comment>
<accession>A0ABV9SDT8</accession>
<gene>
    <name evidence="6" type="ORF">ACFPCV_34475</name>
</gene>
<evidence type="ECO:0000256" key="4">
    <source>
        <dbReference type="ARBA" id="ARBA00048819"/>
    </source>
</evidence>
<proteinExistence type="inferred from homology"/>
<organism evidence="6 7">
    <name type="scientific">Actinophytocola glycyrrhizae</name>
    <dbReference type="NCBI Taxonomy" id="2044873"/>
    <lineage>
        <taxon>Bacteria</taxon>
        <taxon>Bacillati</taxon>
        <taxon>Actinomycetota</taxon>
        <taxon>Actinomycetes</taxon>
        <taxon>Pseudonocardiales</taxon>
        <taxon>Pseudonocardiaceae</taxon>
    </lineage>
</organism>
<reference evidence="7" key="1">
    <citation type="journal article" date="2019" name="Int. J. Syst. Evol. Microbiol.">
        <title>The Global Catalogue of Microorganisms (GCM) 10K type strain sequencing project: providing services to taxonomists for standard genome sequencing and annotation.</title>
        <authorList>
            <consortium name="The Broad Institute Genomics Platform"/>
            <consortium name="The Broad Institute Genome Sequencing Center for Infectious Disease"/>
            <person name="Wu L."/>
            <person name="Ma J."/>
        </authorList>
    </citation>
    <scope>NUCLEOTIDE SEQUENCE [LARGE SCALE GENOMIC DNA]</scope>
    <source>
        <strain evidence="7">ZS-22-S1</strain>
    </source>
</reference>